<dbReference type="Pfam" id="PF00078">
    <property type="entry name" value="RVT_1"/>
    <property type="match status" value="1"/>
</dbReference>
<keyword evidence="3" id="KW-1185">Reference proteome</keyword>
<dbReference type="InterPro" id="IPR043502">
    <property type="entry name" value="DNA/RNA_pol_sf"/>
</dbReference>
<dbReference type="AlphaFoldDB" id="A0AAV1IVP2"/>
<name>A0AAV1IVP2_9NEOP</name>
<gene>
    <name evidence="2" type="ORF">LNINA_LOCUS1013</name>
</gene>
<dbReference type="Proteomes" id="UP001497472">
    <property type="component" value="Unassembled WGS sequence"/>
</dbReference>
<proteinExistence type="predicted"/>
<dbReference type="PANTHER" id="PTHR47510">
    <property type="entry name" value="REVERSE TRANSCRIPTASE DOMAIN-CONTAINING PROTEIN"/>
    <property type="match status" value="1"/>
</dbReference>
<dbReference type="InterPro" id="IPR000477">
    <property type="entry name" value="RT_dom"/>
</dbReference>
<dbReference type="PROSITE" id="PS50878">
    <property type="entry name" value="RT_POL"/>
    <property type="match status" value="1"/>
</dbReference>
<evidence type="ECO:0000259" key="1">
    <source>
        <dbReference type="PROSITE" id="PS50878"/>
    </source>
</evidence>
<feature type="domain" description="Reverse transcriptase" evidence="1">
    <location>
        <begin position="295"/>
        <end position="561"/>
    </location>
</feature>
<dbReference type="EMBL" id="CAVLEF010000002">
    <property type="protein sequence ID" value="CAK1540995.1"/>
    <property type="molecule type" value="Genomic_DNA"/>
</dbReference>
<sequence>MTTLSVYRAEEQIVDVDKQHPPLLVTIQSLARSVYSKACHPNQVNRNDGLRSWNFKKADLSELYGKIATANWSNTYSSNLNLSIHNFYSTLYSLFDDCVPQRMGRQSQSKYVYPRWYTSELIQQIKKKAKLHKHYKSTKSVVAYREFSQCRAEVKNLIALSREQYSNCVEANIKYEPRSLWNYINDHRANRQPPEIIENGEVLSVGQSVEAFANFFSSVYAGQKPNLNVEAAIREAGSSNTVAMISVEKLQLKDVQKAMQGLKPKKATGPDGVPPYVLKDCCTVLAEPLRHIFNLSLKETIVPEVWKNSKVVPVPKGGNRSRVENYRPVAILSSPAKVMETALQRSIYSQISPYLADAQHGFRPTRSTTSNLLSYMSDIIPVVDSGGQVDAAYLDFKKAFDMVDNDILLKKFAEVGFTTHLLKLMTSLLTDRKQYVEYGGCKSKEYFTRSGVTQGSNMGPLQFLLMVNDLSGVMKNAKCLIFADDVKLSLSIENMEDCTSLQKDIDRVVLRGKLQHPEILQRLCLSVPGGNMRRRKALLLALPHAHTNLLKYAPVIRAITILNEVAIKTDLFCCTLAEFTRLASWIISFESR</sequence>
<protein>
    <recommendedName>
        <fullName evidence="1">Reverse transcriptase domain-containing protein</fullName>
    </recommendedName>
</protein>
<accession>A0AAV1IVP2</accession>
<dbReference type="GO" id="GO:0071897">
    <property type="term" value="P:DNA biosynthetic process"/>
    <property type="evidence" value="ECO:0007669"/>
    <property type="project" value="UniProtKB-ARBA"/>
</dbReference>
<evidence type="ECO:0000313" key="3">
    <source>
        <dbReference type="Proteomes" id="UP001497472"/>
    </source>
</evidence>
<dbReference type="SUPFAM" id="SSF56672">
    <property type="entry name" value="DNA/RNA polymerases"/>
    <property type="match status" value="1"/>
</dbReference>
<evidence type="ECO:0000313" key="2">
    <source>
        <dbReference type="EMBL" id="CAK1540995.1"/>
    </source>
</evidence>
<organism evidence="2 3">
    <name type="scientific">Leptosia nina</name>
    <dbReference type="NCBI Taxonomy" id="320188"/>
    <lineage>
        <taxon>Eukaryota</taxon>
        <taxon>Metazoa</taxon>
        <taxon>Ecdysozoa</taxon>
        <taxon>Arthropoda</taxon>
        <taxon>Hexapoda</taxon>
        <taxon>Insecta</taxon>
        <taxon>Pterygota</taxon>
        <taxon>Neoptera</taxon>
        <taxon>Endopterygota</taxon>
        <taxon>Lepidoptera</taxon>
        <taxon>Glossata</taxon>
        <taxon>Ditrysia</taxon>
        <taxon>Papilionoidea</taxon>
        <taxon>Pieridae</taxon>
        <taxon>Pierinae</taxon>
        <taxon>Leptosia</taxon>
    </lineage>
</organism>
<dbReference type="CDD" id="cd01650">
    <property type="entry name" value="RT_nLTR_like"/>
    <property type="match status" value="1"/>
</dbReference>
<dbReference type="PANTHER" id="PTHR47510:SF3">
    <property type="entry name" value="ENDO_EXONUCLEASE_PHOSPHATASE DOMAIN-CONTAINING PROTEIN"/>
    <property type="match status" value="1"/>
</dbReference>
<reference evidence="2 3" key="1">
    <citation type="submission" date="2023-11" db="EMBL/GenBank/DDBJ databases">
        <authorList>
            <person name="Okamura Y."/>
        </authorList>
    </citation>
    <scope>NUCLEOTIDE SEQUENCE [LARGE SCALE GENOMIC DNA]</scope>
</reference>
<comment type="caution">
    <text evidence="2">The sequence shown here is derived from an EMBL/GenBank/DDBJ whole genome shotgun (WGS) entry which is preliminary data.</text>
</comment>